<dbReference type="GO" id="GO:0006302">
    <property type="term" value="P:double-strand break repair"/>
    <property type="evidence" value="ECO:0007669"/>
    <property type="project" value="InterPro"/>
</dbReference>
<accession>A0A5M6I7V9</accession>
<dbReference type="RefSeq" id="WP_150063456.1">
    <property type="nucleotide sequence ID" value="NZ_JACHII010000014.1"/>
</dbReference>
<reference evidence="3 4" key="1">
    <citation type="submission" date="2019-09" db="EMBL/GenBank/DDBJ databases">
        <title>Genome sequence of Roseospira marina, one of the more divergent members of the non-sulfur purple photosynthetic bacterial family, the Rhodospirillaceae.</title>
        <authorList>
            <person name="Meyer T."/>
            <person name="Kyndt J."/>
        </authorList>
    </citation>
    <scope>NUCLEOTIDE SEQUENCE [LARGE SCALE GENOMIC DNA]</scope>
    <source>
        <strain evidence="3 4">DSM 15113</strain>
    </source>
</reference>
<keyword evidence="4" id="KW-1185">Reference proteome</keyword>
<protein>
    <submittedName>
        <fullName evidence="3">AAA family ATPase</fullName>
    </submittedName>
</protein>
<dbReference type="OrthoDB" id="9795626at2"/>
<organism evidence="3 4">
    <name type="scientific">Roseospira marina</name>
    <dbReference type="NCBI Taxonomy" id="140057"/>
    <lineage>
        <taxon>Bacteria</taxon>
        <taxon>Pseudomonadati</taxon>
        <taxon>Pseudomonadota</taxon>
        <taxon>Alphaproteobacteria</taxon>
        <taxon>Rhodospirillales</taxon>
        <taxon>Rhodospirillaceae</taxon>
        <taxon>Roseospira</taxon>
    </lineage>
</organism>
<feature type="domain" description="Rad50/SbcC-type AAA" evidence="2">
    <location>
        <begin position="7"/>
        <end position="230"/>
    </location>
</feature>
<dbReference type="SUPFAM" id="SSF52540">
    <property type="entry name" value="P-loop containing nucleoside triphosphate hydrolases"/>
    <property type="match status" value="1"/>
</dbReference>
<dbReference type="EMBL" id="VWPJ01000018">
    <property type="protein sequence ID" value="KAA5604364.1"/>
    <property type="molecule type" value="Genomic_DNA"/>
</dbReference>
<evidence type="ECO:0000256" key="1">
    <source>
        <dbReference type="SAM" id="Coils"/>
    </source>
</evidence>
<dbReference type="InterPro" id="IPR038729">
    <property type="entry name" value="Rad50/SbcC_AAA"/>
</dbReference>
<keyword evidence="1" id="KW-0175">Coiled coil</keyword>
<dbReference type="PANTHER" id="PTHR32114:SF2">
    <property type="entry name" value="ABC TRANSPORTER ABCH.3"/>
    <property type="match status" value="1"/>
</dbReference>
<sequence>MKFTDMVIQNFLTIGEATIGLDDVGLMLIQGVNDDDSSADSNGAGKSSIADALSWCLFGITARGVTGDGVVNRTVGKETCVQLDVKDGEDIYRIIRHRKHKTGKNAVHLLKLDGTGASTDLTKGTDKLTQAEVVRVIGCSYEVFRAAVYAAQEQMPDLPALTDKQLKLLVEEAAGITLLEQAHDTARAVLVAERAQLSEVERDLARLNDRLEIVQSNLIGAERRQEVFERERAARVLAARELAKAAAGEAKTAARAAEVYDPTELAAQLAEVDAKIAGLEGERQRERELADDAAKADRTAGIERSKLTRLVDEVRATKARLTNTEELVGTPCGECGKTYETGDLTEVRAHLGQSLHDVVARCKAQKTVADDAQTRAQMLADALEEHRASMTSVAALNAQRDALRRDIDARAARLSEVARHTEQARKYLTDAETRKTEPNPHDAEVAEQTALITALTEKINAIKTTALPAGQKKVEVAEQVVRVYGPGGVRALILDTVTPFLNERTARYLGTLTDGHAQATWSTLTRTAKGELREKFTIDVVHAAGGDSFAALSGGEKRKVRVACALALQDLVASRATKPIELFFGDEIDDALDSAGLERLMGILEEKARERGTVMVISHRSLRDWISQVLTVRKHGGLASVEWVT</sequence>
<name>A0A5M6I7V9_9PROT</name>
<evidence type="ECO:0000313" key="4">
    <source>
        <dbReference type="Proteomes" id="UP000324065"/>
    </source>
</evidence>
<gene>
    <name evidence="3" type="ORF">F1188_16005</name>
</gene>
<dbReference type="AlphaFoldDB" id="A0A5M6I7V9"/>
<dbReference type="InterPro" id="IPR027417">
    <property type="entry name" value="P-loop_NTPase"/>
</dbReference>
<dbReference type="Pfam" id="PF13476">
    <property type="entry name" value="AAA_23"/>
    <property type="match status" value="1"/>
</dbReference>
<dbReference type="Proteomes" id="UP000324065">
    <property type="component" value="Unassembled WGS sequence"/>
</dbReference>
<feature type="coiled-coil region" evidence="1">
    <location>
        <begin position="190"/>
        <end position="224"/>
    </location>
</feature>
<evidence type="ECO:0000259" key="2">
    <source>
        <dbReference type="Pfam" id="PF13476"/>
    </source>
</evidence>
<proteinExistence type="predicted"/>
<comment type="caution">
    <text evidence="3">The sequence shown here is derived from an EMBL/GenBank/DDBJ whole genome shotgun (WGS) entry which is preliminary data.</text>
</comment>
<evidence type="ECO:0000313" key="3">
    <source>
        <dbReference type="EMBL" id="KAA5604364.1"/>
    </source>
</evidence>
<dbReference type="Gene3D" id="3.40.50.300">
    <property type="entry name" value="P-loop containing nucleotide triphosphate hydrolases"/>
    <property type="match status" value="2"/>
</dbReference>
<dbReference type="GO" id="GO:0016887">
    <property type="term" value="F:ATP hydrolysis activity"/>
    <property type="evidence" value="ECO:0007669"/>
    <property type="project" value="InterPro"/>
</dbReference>
<dbReference type="PANTHER" id="PTHR32114">
    <property type="entry name" value="ABC TRANSPORTER ABCH.3"/>
    <property type="match status" value="1"/>
</dbReference>